<feature type="region of interest" description="Disordered" evidence="1">
    <location>
        <begin position="122"/>
        <end position="157"/>
    </location>
</feature>
<dbReference type="Proteomes" id="UP000603234">
    <property type="component" value="Unassembled WGS sequence"/>
</dbReference>
<evidence type="ECO:0000259" key="2">
    <source>
        <dbReference type="PROSITE" id="PS50965"/>
    </source>
</evidence>
<dbReference type="InterPro" id="IPR011528">
    <property type="entry name" value="NERD"/>
</dbReference>
<gene>
    <name evidence="3" type="ORF">GH808_14975</name>
</gene>
<name>A0ABR6WZ00_9FIRM</name>
<evidence type="ECO:0000313" key="3">
    <source>
        <dbReference type="EMBL" id="MBC3805706.1"/>
    </source>
</evidence>
<evidence type="ECO:0000313" key="4">
    <source>
        <dbReference type="Proteomes" id="UP000603234"/>
    </source>
</evidence>
<feature type="compositionally biased region" description="Polar residues" evidence="1">
    <location>
        <begin position="147"/>
        <end position="157"/>
    </location>
</feature>
<feature type="domain" description="NERD" evidence="2">
    <location>
        <begin position="160"/>
        <end position="289"/>
    </location>
</feature>
<comment type="caution">
    <text evidence="3">The sequence shown here is derived from an EMBL/GenBank/DDBJ whole genome shotgun (WGS) entry which is preliminary data.</text>
</comment>
<evidence type="ECO:0000256" key="1">
    <source>
        <dbReference type="SAM" id="MobiDB-lite"/>
    </source>
</evidence>
<dbReference type="EMBL" id="WJBC01000061">
    <property type="protein sequence ID" value="MBC3805706.1"/>
    <property type="molecule type" value="Genomic_DNA"/>
</dbReference>
<accession>A0ABR6WZ00</accession>
<dbReference type="Pfam" id="PF08378">
    <property type="entry name" value="NERD"/>
    <property type="match status" value="1"/>
</dbReference>
<feature type="compositionally biased region" description="Low complexity" evidence="1">
    <location>
        <begin position="132"/>
        <end position="141"/>
    </location>
</feature>
<reference evidence="3 4" key="1">
    <citation type="journal article" date="2020" name="mSystems">
        <title>Defining Genomic and Predicted Metabolic Features of the Acetobacterium Genus.</title>
        <authorList>
            <person name="Ross D.E."/>
            <person name="Marshall C.W."/>
            <person name="Gulliver D."/>
            <person name="May H.D."/>
            <person name="Norman R.S."/>
        </authorList>
    </citation>
    <scope>NUCLEOTIDE SEQUENCE [LARGE SCALE GENOMIC DNA]</scope>
    <source>
        <strain evidence="3 4">DSM 8238</strain>
    </source>
</reference>
<dbReference type="PROSITE" id="PS50965">
    <property type="entry name" value="NERD"/>
    <property type="match status" value="1"/>
</dbReference>
<dbReference type="RefSeq" id="WP_186843589.1">
    <property type="nucleotide sequence ID" value="NZ_WJBC01000061.1"/>
</dbReference>
<proteinExistence type="predicted"/>
<protein>
    <recommendedName>
        <fullName evidence="2">NERD domain-containing protein</fullName>
    </recommendedName>
</protein>
<organism evidence="3 4">
    <name type="scientific">Acetobacterium fimetarium</name>
    <dbReference type="NCBI Taxonomy" id="52691"/>
    <lineage>
        <taxon>Bacteria</taxon>
        <taxon>Bacillati</taxon>
        <taxon>Bacillota</taxon>
        <taxon>Clostridia</taxon>
        <taxon>Eubacteriales</taxon>
        <taxon>Eubacteriaceae</taxon>
        <taxon>Acetobacterium</taxon>
    </lineage>
</organism>
<keyword evidence="4" id="KW-1185">Reference proteome</keyword>
<sequence>MQITNVNDREYKERSRQASLLRNYFDEKREVLETRQARFLALYPYYGLRRGTDMRRFKATIDAASSTEMSGILKVFENEQMYWSSSYVVDHCNCNIYFHIISTLSEMKKILEGADYSYNPNYNTSNRKQHENISQNSSNSSEGMKRPTTSAKTNGYVNSWGKPGEDAVDYVLKWLPNEYSVIEKDCTGKYGDNIILLENPAFLDETQEYDHIVIGPQGIFNIETKNYSGKLAIDKAGNWLRLKRGETEWISAENPAQQLFRHHVLLQSIVGDQVPIIDMVCMSNPSLLIVGQENSSIPVIKKDLLADYIVGYRSAGLTYGQRKSLEARINSCKKNF</sequence>